<comment type="function">
    <text evidence="6">Plays an essential role in chain termination during de novo fatty acid synthesis.</text>
</comment>
<evidence type="ECO:0000256" key="5">
    <source>
        <dbReference type="ARBA" id="ARBA00022946"/>
    </source>
</evidence>
<accession>A0A843V4Z2</accession>
<protein>
    <recommendedName>
        <fullName evidence="6">Acyl-[acyl-carrier-protein] hydrolase</fullName>
        <ecNumber evidence="6">3.1.2.-</ecNumber>
    </recommendedName>
</protein>
<dbReference type="AlphaFoldDB" id="A0A843V4Z2"/>
<evidence type="ECO:0000259" key="9">
    <source>
        <dbReference type="Pfam" id="PF01643"/>
    </source>
</evidence>
<feature type="compositionally biased region" description="Acidic residues" evidence="7">
    <location>
        <begin position="99"/>
        <end position="109"/>
    </location>
</feature>
<keyword evidence="3 6" id="KW-0150">Chloroplast</keyword>
<keyword evidence="8" id="KW-0732">Signal</keyword>
<dbReference type="EC" id="3.1.2.-" evidence="6"/>
<dbReference type="EMBL" id="NMUH01001229">
    <property type="protein sequence ID" value="MQL90306.1"/>
    <property type="molecule type" value="Genomic_DNA"/>
</dbReference>
<dbReference type="PANTHER" id="PTHR31727">
    <property type="entry name" value="OLEOYL-ACYL CARRIER PROTEIN THIOESTERASE 1, CHLOROPLASTIC"/>
    <property type="match status" value="1"/>
</dbReference>
<gene>
    <name evidence="10" type="ORF">Taro_022890</name>
</gene>
<dbReference type="InterPro" id="IPR002864">
    <property type="entry name" value="Acyl-ACP_thioesterase_NHD"/>
</dbReference>
<dbReference type="InterPro" id="IPR029069">
    <property type="entry name" value="HotDog_dom_sf"/>
</dbReference>
<feature type="region of interest" description="Disordered" evidence="7">
    <location>
        <begin position="93"/>
        <end position="153"/>
    </location>
</feature>
<dbReference type="GO" id="GO:0000036">
    <property type="term" value="F:acyl carrier activity"/>
    <property type="evidence" value="ECO:0007669"/>
    <property type="project" value="TreeGrafter"/>
</dbReference>
<reference evidence="10" key="1">
    <citation type="submission" date="2017-07" db="EMBL/GenBank/DDBJ databases">
        <title>Taro Niue Genome Assembly and Annotation.</title>
        <authorList>
            <person name="Atibalentja N."/>
            <person name="Keating K."/>
            <person name="Fields C.J."/>
        </authorList>
    </citation>
    <scope>NUCLEOTIDE SEQUENCE</scope>
    <source>
        <strain evidence="10">Niue_2</strain>
        <tissue evidence="10">Leaf</tissue>
    </source>
</reference>
<dbReference type="Pfam" id="PF01643">
    <property type="entry name" value="Acyl-ACP_TE"/>
    <property type="match status" value="1"/>
</dbReference>
<evidence type="ECO:0000256" key="3">
    <source>
        <dbReference type="ARBA" id="ARBA00022528"/>
    </source>
</evidence>
<keyword evidence="4 6" id="KW-0934">Plastid</keyword>
<evidence type="ECO:0000256" key="8">
    <source>
        <dbReference type="SAM" id="SignalP"/>
    </source>
</evidence>
<keyword evidence="5" id="KW-0809">Transit peptide</keyword>
<organism evidence="10 11">
    <name type="scientific">Colocasia esculenta</name>
    <name type="common">Wild taro</name>
    <name type="synonym">Arum esculentum</name>
    <dbReference type="NCBI Taxonomy" id="4460"/>
    <lineage>
        <taxon>Eukaryota</taxon>
        <taxon>Viridiplantae</taxon>
        <taxon>Streptophyta</taxon>
        <taxon>Embryophyta</taxon>
        <taxon>Tracheophyta</taxon>
        <taxon>Spermatophyta</taxon>
        <taxon>Magnoliopsida</taxon>
        <taxon>Liliopsida</taxon>
        <taxon>Araceae</taxon>
        <taxon>Aroideae</taxon>
        <taxon>Colocasieae</taxon>
        <taxon>Colocasia</taxon>
    </lineage>
</organism>
<comment type="subcellular location">
    <subcellularLocation>
        <location evidence="1 6">Plastid</location>
        <location evidence="1 6">Chloroplast</location>
    </subcellularLocation>
</comment>
<keyword evidence="6" id="KW-0276">Fatty acid metabolism</keyword>
<dbReference type="SUPFAM" id="SSF54637">
    <property type="entry name" value="Thioesterase/thiol ester dehydrase-isomerase"/>
    <property type="match status" value="1"/>
</dbReference>
<feature type="compositionally biased region" description="Basic residues" evidence="7">
    <location>
        <begin position="141"/>
        <end position="152"/>
    </location>
</feature>
<keyword evidence="6" id="KW-0378">Hydrolase</keyword>
<sequence>MPCAGLLLEVCLLRLTTRSAWLGGRACEECRIGLYWGMMGPTGLGPPAVLPAPPPPPLPPVAPSPRGLHHLAADLGRASAAAAAALAVVVEAEKRGGDGEDDREGEDETVVQSPHPPQDSSPRPALLEQPRTVPRPPSPLRLHRRRGRRLHGGLRGASRLLPGIFFPASASAKASMGPRGGPGSSGPDIIVDAFRFDRAVFRQSFSIWSYEIDADRTASIETLMNHLQVGEMNEGLTGEGFGSTPEMSGRNLIWVVTICWLLWNTILSVKSTKTLIVRGDVVDVETWVDASGKNGMHRDWHVRDRKTGQTITRGQNSLMDIVWLMMNKQTRRLSKIPEEVRAEKGHYFIKRSAILDEGSRKLPKLDDDNADCVHKGLTLQKRSLDLNGNLVNESSSSYIVVLQYSSIVLFNFANHEVDEYLKNVEKHASSLLPEMRKDGDL</sequence>
<evidence type="ECO:0000256" key="2">
    <source>
        <dbReference type="ARBA" id="ARBA00006500"/>
    </source>
</evidence>
<keyword evidence="6" id="KW-0443">Lipid metabolism</keyword>
<comment type="similarity">
    <text evidence="2 6">Belongs to the acyl-ACP thioesterase family.</text>
</comment>
<dbReference type="InterPro" id="IPR045023">
    <property type="entry name" value="FATA/B"/>
</dbReference>
<feature type="domain" description="Acyl-ACP thioesterase N-terminal hotdog" evidence="9">
    <location>
        <begin position="200"/>
        <end position="343"/>
    </location>
</feature>
<keyword evidence="6" id="KW-0275">Fatty acid biosynthesis</keyword>
<evidence type="ECO:0000313" key="11">
    <source>
        <dbReference type="Proteomes" id="UP000652761"/>
    </source>
</evidence>
<keyword evidence="6" id="KW-0444">Lipid biosynthesis</keyword>
<evidence type="ECO:0000256" key="4">
    <source>
        <dbReference type="ARBA" id="ARBA00022640"/>
    </source>
</evidence>
<evidence type="ECO:0000313" key="10">
    <source>
        <dbReference type="EMBL" id="MQL90306.1"/>
    </source>
</evidence>
<dbReference type="Gene3D" id="3.10.129.10">
    <property type="entry name" value="Hotdog Thioesterase"/>
    <property type="match status" value="1"/>
</dbReference>
<dbReference type="GO" id="GO:0016297">
    <property type="term" value="F:fatty acyl-[ACP] hydrolase activity"/>
    <property type="evidence" value="ECO:0007669"/>
    <property type="project" value="InterPro"/>
</dbReference>
<proteinExistence type="inferred from homology"/>
<dbReference type="Proteomes" id="UP000652761">
    <property type="component" value="Unassembled WGS sequence"/>
</dbReference>
<feature type="signal peptide" evidence="8">
    <location>
        <begin position="1"/>
        <end position="18"/>
    </location>
</feature>
<dbReference type="PANTHER" id="PTHR31727:SF2">
    <property type="entry name" value="PALMITOYL-ACYL CARRIER PROTEIN THIOESTERASE, CHLOROPLASTIC"/>
    <property type="match status" value="1"/>
</dbReference>
<name>A0A843V4Z2_COLES</name>
<comment type="caution">
    <text evidence="10">The sequence shown here is derived from an EMBL/GenBank/DDBJ whole genome shotgun (WGS) entry which is preliminary data.</text>
</comment>
<feature type="chain" id="PRO_5032596885" description="Acyl-[acyl-carrier-protein] hydrolase" evidence="8">
    <location>
        <begin position="19"/>
        <end position="441"/>
    </location>
</feature>
<evidence type="ECO:0000256" key="1">
    <source>
        <dbReference type="ARBA" id="ARBA00004229"/>
    </source>
</evidence>
<evidence type="ECO:0000256" key="7">
    <source>
        <dbReference type="SAM" id="MobiDB-lite"/>
    </source>
</evidence>
<dbReference type="GO" id="GO:0009507">
    <property type="term" value="C:chloroplast"/>
    <property type="evidence" value="ECO:0007669"/>
    <property type="project" value="UniProtKB-SubCell"/>
</dbReference>
<evidence type="ECO:0000256" key="6">
    <source>
        <dbReference type="RuleBase" id="RU363096"/>
    </source>
</evidence>
<keyword evidence="11" id="KW-1185">Reference proteome</keyword>